<evidence type="ECO:0000313" key="1">
    <source>
        <dbReference type="EMBL" id="CAG8819889.1"/>
    </source>
</evidence>
<comment type="caution">
    <text evidence="1">The sequence shown here is derived from an EMBL/GenBank/DDBJ whole genome shotgun (WGS) entry which is preliminary data.</text>
</comment>
<dbReference type="AlphaFoldDB" id="A0A9N9P9X3"/>
<reference evidence="1" key="1">
    <citation type="submission" date="2021-06" db="EMBL/GenBank/DDBJ databases">
        <authorList>
            <person name="Kallberg Y."/>
            <person name="Tangrot J."/>
            <person name="Rosling A."/>
        </authorList>
    </citation>
    <scope>NUCLEOTIDE SEQUENCE</scope>
    <source>
        <strain evidence="1">FL966</strain>
    </source>
</reference>
<proteinExistence type="predicted"/>
<gene>
    <name evidence="1" type="ORF">CPELLU_LOCUS19591</name>
</gene>
<sequence length="222" mass="24882">MMKVKKKWIGVYTSRIMHFGAMMTQYVEGAHSAIKHALETSGILTKAFNHLNSDKSRLVLLLGKVAQFALNHIKNKLIKATTYKACLCKLQVNYNIPCKHMLPTSGFVFLSIIPTRWLLFSDKDRLKSNRKMKSSTNLASNSDELQQKSALLEKLNGILAVPVTNLSEVKVSEKIVGKDQKLKVLLSSQIPVDDIDQIYNLKSDGNCGFRSLAFAIRGNEKN</sequence>
<dbReference type="EMBL" id="CAJVQA010048515">
    <property type="protein sequence ID" value="CAG8819889.1"/>
    <property type="molecule type" value="Genomic_DNA"/>
</dbReference>
<organism evidence="1 2">
    <name type="scientific">Cetraspora pellucida</name>
    <dbReference type="NCBI Taxonomy" id="1433469"/>
    <lineage>
        <taxon>Eukaryota</taxon>
        <taxon>Fungi</taxon>
        <taxon>Fungi incertae sedis</taxon>
        <taxon>Mucoromycota</taxon>
        <taxon>Glomeromycotina</taxon>
        <taxon>Glomeromycetes</taxon>
        <taxon>Diversisporales</taxon>
        <taxon>Gigasporaceae</taxon>
        <taxon>Cetraspora</taxon>
    </lineage>
</organism>
<evidence type="ECO:0000313" key="2">
    <source>
        <dbReference type="Proteomes" id="UP000789759"/>
    </source>
</evidence>
<accession>A0A9N9P9X3</accession>
<protein>
    <submittedName>
        <fullName evidence="1">12024_t:CDS:1</fullName>
    </submittedName>
</protein>
<dbReference type="Proteomes" id="UP000789759">
    <property type="component" value="Unassembled WGS sequence"/>
</dbReference>
<keyword evidence="2" id="KW-1185">Reference proteome</keyword>
<name>A0A9N9P9X3_9GLOM</name>
<dbReference type="OrthoDB" id="2379842at2759"/>